<protein>
    <submittedName>
        <fullName evidence="6">Endothelial differentiation-related factor 1</fullName>
    </submittedName>
</protein>
<dbReference type="SUPFAM" id="SSF47413">
    <property type="entry name" value="lambda repressor-like DNA-binding domains"/>
    <property type="match status" value="1"/>
</dbReference>
<evidence type="ECO:0000256" key="3">
    <source>
        <dbReference type="ARBA" id="ARBA00023163"/>
    </source>
</evidence>
<dbReference type="Gene3D" id="1.10.260.40">
    <property type="entry name" value="lambda repressor-like DNA-binding domains"/>
    <property type="match status" value="1"/>
</dbReference>
<dbReference type="PANTHER" id="PTHR10245">
    <property type="entry name" value="ENDOTHELIAL DIFFERENTIATION-RELATED FACTOR 1 MULTIPROTEIN BRIDGING FACTOR 1"/>
    <property type="match status" value="1"/>
</dbReference>
<keyword evidence="1" id="KW-0805">Transcription regulation</keyword>
<keyword evidence="3" id="KW-0804">Transcription</keyword>
<evidence type="ECO:0000313" key="6">
    <source>
        <dbReference type="EMBL" id="ACO15318.1"/>
    </source>
</evidence>
<keyword evidence="2" id="KW-0238">DNA-binding</keyword>
<dbReference type="GO" id="GO:0003677">
    <property type="term" value="F:DNA binding"/>
    <property type="evidence" value="ECO:0007669"/>
    <property type="project" value="UniProtKB-KW"/>
</dbReference>
<dbReference type="PANTHER" id="PTHR10245:SF15">
    <property type="entry name" value="ENDOTHELIAL DIFFERENTIATION-RELATED FACTOR 1"/>
    <property type="match status" value="1"/>
</dbReference>
<evidence type="ECO:0000256" key="2">
    <source>
        <dbReference type="ARBA" id="ARBA00023125"/>
    </source>
</evidence>
<dbReference type="InterPro" id="IPR001387">
    <property type="entry name" value="Cro/C1-type_HTH"/>
</dbReference>
<accession>C1C215</accession>
<dbReference type="Pfam" id="PF08523">
    <property type="entry name" value="MBF1"/>
    <property type="match status" value="1"/>
</dbReference>
<name>C1C215_CALCM</name>
<dbReference type="EMBL" id="BT080894">
    <property type="protein sequence ID" value="ACO15318.1"/>
    <property type="molecule type" value="mRNA"/>
</dbReference>
<evidence type="ECO:0000259" key="5">
    <source>
        <dbReference type="PROSITE" id="PS50943"/>
    </source>
</evidence>
<dbReference type="Pfam" id="PF01381">
    <property type="entry name" value="HTH_3"/>
    <property type="match status" value="1"/>
</dbReference>
<sequence length="150" mass="16242">MGDWDTVTVIRGRQSRPGAAKSNAAINAARRRGEAVNTELKYGAGMNKHSSSTLNTAKLDAEVEELRHEKVPLSIGKLIQQGRQAKGLTQKDLATKICEKIQVVNEYESGKAVVPNQAILGKMERALDMKLRGKDKGAPLGPKPKKAQGK</sequence>
<feature type="domain" description="HTH cro/C1-type" evidence="5">
    <location>
        <begin position="79"/>
        <end position="134"/>
    </location>
</feature>
<gene>
    <name evidence="6" type="primary">EDF1</name>
</gene>
<dbReference type="InterPro" id="IPR013729">
    <property type="entry name" value="MBF1_N"/>
</dbReference>
<dbReference type="GO" id="GO:0005634">
    <property type="term" value="C:nucleus"/>
    <property type="evidence" value="ECO:0007669"/>
    <property type="project" value="TreeGrafter"/>
</dbReference>
<reference evidence="6" key="1">
    <citation type="submission" date="2009-03" db="EMBL/GenBank/DDBJ databases">
        <title>Caligus clemensi ESTs and full-length cDNAs.</title>
        <authorList>
            <person name="Yasuike M."/>
            <person name="von Schalburg K."/>
            <person name="Cooper G."/>
            <person name="Leong J."/>
            <person name="Jones S.R.M."/>
            <person name="Koop B.F."/>
        </authorList>
    </citation>
    <scope>NUCLEOTIDE SEQUENCE</scope>
    <source>
        <tissue evidence="6">Whole</tissue>
    </source>
</reference>
<dbReference type="AlphaFoldDB" id="C1C215"/>
<proteinExistence type="evidence at transcript level"/>
<evidence type="ECO:0000256" key="4">
    <source>
        <dbReference type="SAM" id="MobiDB-lite"/>
    </source>
</evidence>
<dbReference type="InterPro" id="IPR010982">
    <property type="entry name" value="Lambda_DNA-bd_dom_sf"/>
</dbReference>
<dbReference type="SMART" id="SM00530">
    <property type="entry name" value="HTH_XRE"/>
    <property type="match status" value="1"/>
</dbReference>
<dbReference type="PROSITE" id="PS50943">
    <property type="entry name" value="HTH_CROC1"/>
    <property type="match status" value="1"/>
</dbReference>
<feature type="region of interest" description="Disordered" evidence="4">
    <location>
        <begin position="131"/>
        <end position="150"/>
    </location>
</feature>
<dbReference type="FunFam" id="1.10.260.40:FF:000015">
    <property type="entry name" value="Endothelial differentiation-related factor 1"/>
    <property type="match status" value="1"/>
</dbReference>
<organism evidence="6">
    <name type="scientific">Caligus clemensi</name>
    <name type="common">Sea louse</name>
    <dbReference type="NCBI Taxonomy" id="344056"/>
    <lineage>
        <taxon>Eukaryota</taxon>
        <taxon>Metazoa</taxon>
        <taxon>Ecdysozoa</taxon>
        <taxon>Arthropoda</taxon>
        <taxon>Crustacea</taxon>
        <taxon>Multicrustacea</taxon>
        <taxon>Hexanauplia</taxon>
        <taxon>Copepoda</taxon>
        <taxon>Siphonostomatoida</taxon>
        <taxon>Caligidae</taxon>
        <taxon>Caligus</taxon>
    </lineage>
</organism>
<dbReference type="CDD" id="cd00093">
    <property type="entry name" value="HTH_XRE"/>
    <property type="match status" value="1"/>
</dbReference>
<evidence type="ECO:0000256" key="1">
    <source>
        <dbReference type="ARBA" id="ARBA00023015"/>
    </source>
</evidence>